<accession>A0A6M3IF13</accession>
<evidence type="ECO:0000313" key="1">
    <source>
        <dbReference type="EMBL" id="QJA55943.1"/>
    </source>
</evidence>
<proteinExistence type="predicted"/>
<protein>
    <submittedName>
        <fullName evidence="1">Uncharacterized protein</fullName>
    </submittedName>
</protein>
<gene>
    <name evidence="1" type="ORF">MM415B01966_0022</name>
</gene>
<organism evidence="1">
    <name type="scientific">viral metagenome</name>
    <dbReference type="NCBI Taxonomy" id="1070528"/>
    <lineage>
        <taxon>unclassified sequences</taxon>
        <taxon>metagenomes</taxon>
        <taxon>organismal metagenomes</taxon>
    </lineage>
</organism>
<reference evidence="1" key="1">
    <citation type="submission" date="2020-03" db="EMBL/GenBank/DDBJ databases">
        <title>The deep terrestrial virosphere.</title>
        <authorList>
            <person name="Holmfeldt K."/>
            <person name="Nilsson E."/>
            <person name="Simone D."/>
            <person name="Lopez-Fernandez M."/>
            <person name="Wu X."/>
            <person name="de Brujin I."/>
            <person name="Lundin D."/>
            <person name="Andersson A."/>
            <person name="Bertilsson S."/>
            <person name="Dopson M."/>
        </authorList>
    </citation>
    <scope>NUCLEOTIDE SEQUENCE</scope>
    <source>
        <strain evidence="1">MM415B01966</strain>
    </source>
</reference>
<dbReference type="EMBL" id="MT141190">
    <property type="protein sequence ID" value="QJA55943.1"/>
    <property type="molecule type" value="Genomic_DNA"/>
</dbReference>
<sequence length="175" mass="20826">MERSPSKKVNRKKDTQLKENKITNRIRSLKMKVLDMEGKLDNLESIVRSEIKEAYGDLIKKSVNRKVLKEAEIVQRQIMTRVYNGYLDFMEEIADNQMKVIIERKIRFEIRSFKSSEFKIENINKMYKDGWRICYSGKLTPDGETMILFDRPIFLDKKKKSKKNSEKKKVKRNPA</sequence>
<name>A0A6M3IF13_9ZZZZ</name>
<dbReference type="AlphaFoldDB" id="A0A6M3IF13"/>